<evidence type="ECO:0000313" key="16">
    <source>
        <dbReference type="EMBL" id="KVI10209.1"/>
    </source>
</evidence>
<dbReference type="Proteomes" id="UP000243975">
    <property type="component" value="Unassembled WGS sequence"/>
</dbReference>
<keyword evidence="7" id="KW-0804">Transcription</keyword>
<dbReference type="InterPro" id="IPR009057">
    <property type="entry name" value="Homeodomain-like_sf"/>
</dbReference>
<dbReference type="PROSITE" id="PS00062">
    <property type="entry name" value="ALDOKETO_REDUCTASE_2"/>
    <property type="match status" value="1"/>
</dbReference>
<keyword evidence="17" id="KW-1185">Reference proteome</keyword>
<dbReference type="AlphaFoldDB" id="A0A103YJH1"/>
<keyword evidence="3" id="KW-0560">Oxidoreductase</keyword>
<dbReference type="GO" id="GO:0016491">
    <property type="term" value="F:oxidoreductase activity"/>
    <property type="evidence" value="ECO:0007669"/>
    <property type="project" value="UniProtKB-KW"/>
</dbReference>
<dbReference type="PANTHER" id="PTHR43625">
    <property type="entry name" value="AFLATOXIN B1 ALDEHYDE REDUCTASE"/>
    <property type="match status" value="1"/>
</dbReference>
<dbReference type="PROSITE" id="PS00027">
    <property type="entry name" value="HOMEOBOX_1"/>
    <property type="match status" value="1"/>
</dbReference>
<evidence type="ECO:0000256" key="7">
    <source>
        <dbReference type="ARBA" id="ARBA00023163"/>
    </source>
</evidence>
<dbReference type="InterPro" id="IPR020471">
    <property type="entry name" value="AKR"/>
</dbReference>
<dbReference type="Pfam" id="PF02183">
    <property type="entry name" value="HALZ"/>
    <property type="match status" value="1"/>
</dbReference>
<evidence type="ECO:0000256" key="10">
    <source>
        <dbReference type="ARBA" id="ARBA00058361"/>
    </source>
</evidence>
<evidence type="ECO:0000256" key="8">
    <source>
        <dbReference type="ARBA" id="ARBA00023242"/>
    </source>
</evidence>
<feature type="region of interest" description="Disordered" evidence="14">
    <location>
        <begin position="126"/>
        <end position="152"/>
    </location>
</feature>
<dbReference type="InterPro" id="IPR050791">
    <property type="entry name" value="Aldo-Keto_reductase"/>
</dbReference>
<name>A0A103YJH1_CYNCS</name>
<dbReference type="CDD" id="cd19093">
    <property type="entry name" value="AKR_AtPLR-like"/>
    <property type="match status" value="1"/>
</dbReference>
<dbReference type="Gramene" id="KVI10209">
    <property type="protein sequence ID" value="KVI10209"/>
    <property type="gene ID" value="Ccrd_011394"/>
</dbReference>
<feature type="domain" description="Homeobox" evidence="15">
    <location>
        <begin position="21"/>
        <end position="81"/>
    </location>
</feature>
<keyword evidence="8 11" id="KW-0539">Nucleus</keyword>
<keyword evidence="13" id="KW-0175">Coiled coil</keyword>
<evidence type="ECO:0000256" key="1">
    <source>
        <dbReference type="ARBA" id="ARBA00004123"/>
    </source>
</evidence>
<dbReference type="InterPro" id="IPR001356">
    <property type="entry name" value="HD"/>
</dbReference>
<dbReference type="Gene3D" id="3.20.20.100">
    <property type="entry name" value="NADP-dependent oxidoreductase domain"/>
    <property type="match status" value="1"/>
</dbReference>
<dbReference type="PRINTS" id="PR00031">
    <property type="entry name" value="HTHREPRESSR"/>
</dbReference>
<dbReference type="SUPFAM" id="SSF51430">
    <property type="entry name" value="NAD(P)-linked oxidoreductase"/>
    <property type="match status" value="1"/>
</dbReference>
<dbReference type="Pfam" id="PF00046">
    <property type="entry name" value="Homeodomain"/>
    <property type="match status" value="1"/>
</dbReference>
<dbReference type="CDD" id="cd00086">
    <property type="entry name" value="homeodomain"/>
    <property type="match status" value="1"/>
</dbReference>
<comment type="subcellular location">
    <subcellularLocation>
        <location evidence="1 11 12">Nucleus</location>
    </subcellularLocation>
</comment>
<evidence type="ECO:0000256" key="13">
    <source>
        <dbReference type="SAM" id="Coils"/>
    </source>
</evidence>
<dbReference type="InterPro" id="IPR036812">
    <property type="entry name" value="NAD(P)_OxRdtase_dom_sf"/>
</dbReference>
<dbReference type="STRING" id="59895.A0A103YJH1"/>
<keyword evidence="4" id="KW-0805">Transcription regulation</keyword>
<keyword evidence="5 11" id="KW-0238">DNA-binding</keyword>
<keyword evidence="2" id="KW-0521">NADP</keyword>
<comment type="caution">
    <text evidence="16">The sequence shown here is derived from an EMBL/GenBank/DDBJ whole genome shotgun (WGS) entry which is preliminary data.</text>
</comment>
<comment type="similarity">
    <text evidence="9">Belongs to the HD-ZIP homeobox family. Class I subfamily.</text>
</comment>
<dbReference type="GO" id="GO:0005634">
    <property type="term" value="C:nucleus"/>
    <property type="evidence" value="ECO:0007669"/>
    <property type="project" value="UniProtKB-SubCell"/>
</dbReference>
<feature type="coiled-coil region" evidence="13">
    <location>
        <begin position="80"/>
        <end position="121"/>
    </location>
</feature>
<evidence type="ECO:0000313" key="17">
    <source>
        <dbReference type="Proteomes" id="UP000243975"/>
    </source>
</evidence>
<dbReference type="GO" id="GO:0000976">
    <property type="term" value="F:transcription cis-regulatory region binding"/>
    <property type="evidence" value="ECO:0007669"/>
    <property type="project" value="UniProtKB-ARBA"/>
</dbReference>
<evidence type="ECO:0000256" key="2">
    <source>
        <dbReference type="ARBA" id="ARBA00022857"/>
    </source>
</evidence>
<dbReference type="InterPro" id="IPR018170">
    <property type="entry name" value="Aldo/ket_reductase_CS"/>
</dbReference>
<feature type="compositionally biased region" description="Polar residues" evidence="14">
    <location>
        <begin position="136"/>
        <end position="151"/>
    </location>
</feature>
<reference evidence="16 17" key="1">
    <citation type="journal article" date="2016" name="Sci. Rep.">
        <title>The genome sequence of the outbreeding globe artichoke constructed de novo incorporating a phase-aware low-pass sequencing strategy of F1 progeny.</title>
        <authorList>
            <person name="Scaglione D."/>
            <person name="Reyes-Chin-Wo S."/>
            <person name="Acquadro A."/>
            <person name="Froenicke L."/>
            <person name="Portis E."/>
            <person name="Beitel C."/>
            <person name="Tirone M."/>
            <person name="Mauro R."/>
            <person name="Lo Monaco A."/>
            <person name="Mauromicale G."/>
            <person name="Faccioli P."/>
            <person name="Cattivelli L."/>
            <person name="Rieseberg L."/>
            <person name="Michelmore R."/>
            <person name="Lanteri S."/>
        </authorList>
    </citation>
    <scope>NUCLEOTIDE SEQUENCE [LARGE SCALE GENOMIC DNA]</scope>
    <source>
        <strain evidence="16">2C</strain>
    </source>
</reference>
<keyword evidence="6 11" id="KW-0371">Homeobox</keyword>
<dbReference type="PRINTS" id="PR00069">
    <property type="entry name" value="ALDKETRDTASE"/>
</dbReference>
<dbReference type="OMA" id="DENIMEM"/>
<evidence type="ECO:0000256" key="5">
    <source>
        <dbReference type="ARBA" id="ARBA00023125"/>
    </source>
</evidence>
<dbReference type="SUPFAM" id="SSF46689">
    <property type="entry name" value="Homeodomain-like"/>
    <property type="match status" value="1"/>
</dbReference>
<dbReference type="Gene3D" id="1.10.10.60">
    <property type="entry name" value="Homeodomain-like"/>
    <property type="match status" value="1"/>
</dbReference>
<dbReference type="FunFam" id="1.10.10.60:FF:000293">
    <property type="entry name" value="Homeobox-leucine zipper protein ATHB-7"/>
    <property type="match status" value="1"/>
</dbReference>
<dbReference type="InterPro" id="IPR000047">
    <property type="entry name" value="HTH_motif"/>
</dbReference>
<evidence type="ECO:0000256" key="14">
    <source>
        <dbReference type="SAM" id="MobiDB-lite"/>
    </source>
</evidence>
<dbReference type="GO" id="GO:0000981">
    <property type="term" value="F:DNA-binding transcription factor activity, RNA polymerase II-specific"/>
    <property type="evidence" value="ECO:0007669"/>
    <property type="project" value="InterPro"/>
</dbReference>
<evidence type="ECO:0000256" key="3">
    <source>
        <dbReference type="ARBA" id="ARBA00023002"/>
    </source>
</evidence>
<dbReference type="PANTHER" id="PTHR43625:SF5">
    <property type="entry name" value="PYRIDOXAL REDUCTASE, CHLOROPLASTIC"/>
    <property type="match status" value="1"/>
</dbReference>
<evidence type="ECO:0000256" key="4">
    <source>
        <dbReference type="ARBA" id="ARBA00023015"/>
    </source>
</evidence>
<evidence type="ECO:0000256" key="11">
    <source>
        <dbReference type="PROSITE-ProRule" id="PRU00108"/>
    </source>
</evidence>
<dbReference type="SMART" id="SM00389">
    <property type="entry name" value="HOX"/>
    <property type="match status" value="1"/>
</dbReference>
<feature type="compositionally biased region" description="Low complexity" evidence="14">
    <location>
        <begin position="17"/>
        <end position="27"/>
    </location>
</feature>
<dbReference type="InterPro" id="IPR017970">
    <property type="entry name" value="Homeobox_CS"/>
</dbReference>
<dbReference type="PROSITE" id="PS50071">
    <property type="entry name" value="HOMEOBOX_2"/>
    <property type="match status" value="1"/>
</dbReference>
<evidence type="ECO:0000256" key="6">
    <source>
        <dbReference type="ARBA" id="ARBA00023155"/>
    </source>
</evidence>
<accession>A0A103YJH1</accession>
<dbReference type="GO" id="GO:0005737">
    <property type="term" value="C:cytoplasm"/>
    <property type="evidence" value="ECO:0007669"/>
    <property type="project" value="TreeGrafter"/>
</dbReference>
<comment type="function">
    <text evidence="10">Probable transcription activator that may act as growth regulators in response to water deficit.</text>
</comment>
<evidence type="ECO:0000259" key="15">
    <source>
        <dbReference type="PROSITE" id="PS50071"/>
    </source>
</evidence>
<evidence type="ECO:0000256" key="12">
    <source>
        <dbReference type="RuleBase" id="RU000682"/>
    </source>
</evidence>
<organism evidence="16 17">
    <name type="scientific">Cynara cardunculus var. scolymus</name>
    <name type="common">Globe artichoke</name>
    <name type="synonym">Cynara scolymus</name>
    <dbReference type="NCBI Taxonomy" id="59895"/>
    <lineage>
        <taxon>Eukaryota</taxon>
        <taxon>Viridiplantae</taxon>
        <taxon>Streptophyta</taxon>
        <taxon>Embryophyta</taxon>
        <taxon>Tracheophyta</taxon>
        <taxon>Spermatophyta</taxon>
        <taxon>Magnoliopsida</taxon>
        <taxon>eudicotyledons</taxon>
        <taxon>Gunneridae</taxon>
        <taxon>Pentapetalae</taxon>
        <taxon>asterids</taxon>
        <taxon>campanulids</taxon>
        <taxon>Asterales</taxon>
        <taxon>Asteraceae</taxon>
        <taxon>Carduoideae</taxon>
        <taxon>Cardueae</taxon>
        <taxon>Carduinae</taxon>
        <taxon>Cynara</taxon>
    </lineage>
</organism>
<dbReference type="GO" id="GO:0009414">
    <property type="term" value="P:response to water deprivation"/>
    <property type="evidence" value="ECO:0007669"/>
    <property type="project" value="UniProtKB-ARBA"/>
</dbReference>
<gene>
    <name evidence="16" type="ORF">Ccrd_011394</name>
</gene>
<dbReference type="GO" id="GO:0009737">
    <property type="term" value="P:response to abscisic acid"/>
    <property type="evidence" value="ECO:0007669"/>
    <property type="project" value="UniProtKB-ARBA"/>
</dbReference>
<dbReference type="EMBL" id="LEKV01001026">
    <property type="protein sequence ID" value="KVI10209.1"/>
    <property type="molecule type" value="Genomic_DNA"/>
</dbReference>
<evidence type="ECO:0000256" key="9">
    <source>
        <dbReference type="ARBA" id="ARBA00025748"/>
    </source>
</evidence>
<dbReference type="Pfam" id="PF00248">
    <property type="entry name" value="Aldo_ket_red"/>
    <property type="match status" value="1"/>
</dbReference>
<dbReference type="InterPro" id="IPR003106">
    <property type="entry name" value="Leu_zip_homeo"/>
</dbReference>
<feature type="DNA-binding region" description="Homeobox" evidence="11">
    <location>
        <begin position="23"/>
        <end position="82"/>
    </location>
</feature>
<dbReference type="InterPro" id="IPR023210">
    <property type="entry name" value="NADP_OxRdtase_dom"/>
</dbReference>
<feature type="region of interest" description="Disordered" evidence="14">
    <location>
        <begin position="1"/>
        <end position="31"/>
    </location>
</feature>
<proteinExistence type="inferred from homology"/>
<sequence length="498" mass="56506">MLGDAQVLKKKNKNKNKNNNNNNNNNNRRFSDEQIKSLESLFKMENKLEPRKKLEMARELGLHPRQVAIWFQNRRARWKSKQVEQDYTTLKADYDSLSDRFESLKNEKHALLQQLRNLCNQLKEPHEGSKLDLESGSENGDTNLELNSSRPLEQDMAIYSDEDDLRKHKQKQELDENIMEMEEAQEIVKLGPMTVSPMGFGTWAWGNQLLWGYQESMDTELQQIFNLAIDNGINLFDTADSYGTGKLNGQSEKLLGRFIGAFEESSGQAKIRDNVVIATKFAAYPWRLTPNQFVNACRSSLDRLQIEQIGIAQLHWSTANYAPLQERALWDGLVAMYEKGLVRAVGVSNYGPKQLIKIHDYLKARGVPLSSAQVQFSLLSMGEDQMEIKNVCDSLGIRVISYSPLGLGMLTGKYTSSNLPRGPRGKSIPQVAINWCICKGTIPIPGVKSVKQAEENLGALGWKLRGNELDELEYGASQSSGKMIQNVFQTRWYDISFK</sequence>
<protein>
    <submittedName>
        <fullName evidence="16">Aldo/keto reductase</fullName>
    </submittedName>
</protein>